<dbReference type="CDD" id="cd04301">
    <property type="entry name" value="NAT_SF"/>
    <property type="match status" value="1"/>
</dbReference>
<dbReference type="STRING" id="3827.A0A1S3DZF7"/>
<dbReference type="RefSeq" id="XP_012568231.1">
    <property type="nucleotide sequence ID" value="XM_012712777.2"/>
</dbReference>
<dbReference type="RefSeq" id="XP_027187572.1">
    <property type="nucleotide sequence ID" value="XM_027331771.1"/>
</dbReference>
<evidence type="ECO:0000313" key="3">
    <source>
        <dbReference type="RefSeq" id="XP_012568231.1"/>
    </source>
</evidence>
<dbReference type="RefSeq" id="XP_073221205.1">
    <property type="nucleotide sequence ID" value="XM_073365104.1"/>
</dbReference>
<evidence type="ECO:0000313" key="7">
    <source>
        <dbReference type="RefSeq" id="XP_027187568.1"/>
    </source>
</evidence>
<evidence type="ECO:0000313" key="2">
    <source>
        <dbReference type="Proteomes" id="UP000087171"/>
    </source>
</evidence>
<evidence type="ECO:0000313" key="9">
    <source>
        <dbReference type="RefSeq" id="XP_027187570.1"/>
    </source>
</evidence>
<organism evidence="2 3">
    <name type="scientific">Cicer arietinum</name>
    <name type="common">Chickpea</name>
    <name type="synonym">Garbanzo</name>
    <dbReference type="NCBI Taxonomy" id="3827"/>
    <lineage>
        <taxon>Eukaryota</taxon>
        <taxon>Viridiplantae</taxon>
        <taxon>Streptophyta</taxon>
        <taxon>Embryophyta</taxon>
        <taxon>Tracheophyta</taxon>
        <taxon>Spermatophyta</taxon>
        <taxon>Magnoliopsida</taxon>
        <taxon>eudicotyledons</taxon>
        <taxon>Gunneridae</taxon>
        <taxon>Pentapetalae</taxon>
        <taxon>rosids</taxon>
        <taxon>fabids</taxon>
        <taxon>Fabales</taxon>
        <taxon>Fabaceae</taxon>
        <taxon>Papilionoideae</taxon>
        <taxon>50 kb inversion clade</taxon>
        <taxon>NPAAA clade</taxon>
        <taxon>Hologalegina</taxon>
        <taxon>IRL clade</taxon>
        <taxon>Cicereae</taxon>
        <taxon>Cicer</taxon>
    </lineage>
</organism>
<dbReference type="InterPro" id="IPR016181">
    <property type="entry name" value="Acyl_CoA_acyltransferase"/>
</dbReference>
<dbReference type="InterPro" id="IPR000182">
    <property type="entry name" value="GNAT_dom"/>
</dbReference>
<dbReference type="Pfam" id="PF00583">
    <property type="entry name" value="Acetyltransf_1"/>
    <property type="match status" value="1"/>
</dbReference>
<proteinExistence type="predicted"/>
<dbReference type="RefSeq" id="XP_027187566.1">
    <property type="nucleotide sequence ID" value="XM_027331765.1"/>
</dbReference>
<dbReference type="PANTHER" id="PTHR47489:SF2">
    <property type="entry name" value="GCN5-RELATED N-ACETYLTRANSFERASE 5, CHLOROPLASTIC"/>
    <property type="match status" value="1"/>
</dbReference>
<dbReference type="RefSeq" id="XP_027187571.1">
    <property type="nucleotide sequence ID" value="XM_027331770.1"/>
</dbReference>
<reference evidence="3 4" key="2">
    <citation type="submission" date="2025-04" db="UniProtKB">
        <authorList>
            <consortium name="RefSeq"/>
        </authorList>
    </citation>
    <scope>IDENTIFICATION</scope>
    <source>
        <tissue evidence="3 4">Etiolated seedlings</tissue>
    </source>
</reference>
<accession>A0A1S3DZF7</accession>
<feature type="domain" description="N-acetyltransferase" evidence="1">
    <location>
        <begin position="160"/>
        <end position="251"/>
    </location>
</feature>
<sequence>MATTLSLSFPLDPQNRFNISKTTRRFSLSSLPYHKFPIPNPHFKISSSSHSQSQSSSSTSLNDTFFLPGRFLTHDELNRLNFLESFLYSQQLQSGTVWVRVMRDHEVDPIVCLLADSFAESMMFPKGYINVLRFLVKQYLIERRTLMPHMVTLIAFYKGIVDDGEEEMHLAGTVEISFDKNGANTSLPSPTPPKDKPYICNMAVQKSLRRRGIGWHLLKASEELISRMSSSGDVYLHCRMIDEAPFNMYTKADYKIVTTDSILVLLMLQRRKHLMCKKLPLISMPSETDVSFSDE</sequence>
<evidence type="ECO:0000313" key="8">
    <source>
        <dbReference type="RefSeq" id="XP_027187569.1"/>
    </source>
</evidence>
<reference evidence="2" key="1">
    <citation type="journal article" date="2013" name="Nat. Biotechnol.">
        <title>Draft genome sequence of chickpea (Cicer arietinum) provides a resource for trait improvement.</title>
        <authorList>
            <person name="Varshney R.K."/>
            <person name="Song C."/>
            <person name="Saxena R.K."/>
            <person name="Azam S."/>
            <person name="Yu S."/>
            <person name="Sharpe A.G."/>
            <person name="Cannon S."/>
            <person name="Baek J."/>
            <person name="Rosen B.D."/>
            <person name="Tar'an B."/>
            <person name="Millan T."/>
            <person name="Zhang X."/>
            <person name="Ramsay L.D."/>
            <person name="Iwata A."/>
            <person name="Wang Y."/>
            <person name="Nelson W."/>
            <person name="Farmer A.D."/>
            <person name="Gaur P.M."/>
            <person name="Soderlund C."/>
            <person name="Penmetsa R.V."/>
            <person name="Xu C."/>
            <person name="Bharti A.K."/>
            <person name="He W."/>
            <person name="Winter P."/>
            <person name="Zhao S."/>
            <person name="Hane J.K."/>
            <person name="Carrasquilla-Garcia N."/>
            <person name="Condie J.A."/>
            <person name="Upadhyaya H.D."/>
            <person name="Luo M.C."/>
            <person name="Thudi M."/>
            <person name="Gowda C.L."/>
            <person name="Singh N.P."/>
            <person name="Lichtenzveig J."/>
            <person name="Gali K.K."/>
            <person name="Rubio J."/>
            <person name="Nadarajan N."/>
            <person name="Dolezel J."/>
            <person name="Bansal K.C."/>
            <person name="Xu X."/>
            <person name="Edwards D."/>
            <person name="Zhang G."/>
            <person name="Kahl G."/>
            <person name="Gil J."/>
            <person name="Singh K.B."/>
            <person name="Datta S.K."/>
            <person name="Jackson S.A."/>
            <person name="Wang J."/>
            <person name="Cook D.R."/>
        </authorList>
    </citation>
    <scope>NUCLEOTIDE SEQUENCE [LARGE SCALE GENOMIC DNA]</scope>
    <source>
        <strain evidence="2">cv. CDC Frontier</strain>
    </source>
</reference>
<protein>
    <submittedName>
        <fullName evidence="3 4">Uncharacterized protein LOC101490347</fullName>
    </submittedName>
</protein>
<dbReference type="AlphaFoldDB" id="A0A1S3DZF7"/>
<dbReference type="PANTHER" id="PTHR47489">
    <property type="entry name" value="ACYL-COA N-ACYLTRANSFERASES (NAT) SUPERFAMILY PROTEIN"/>
    <property type="match status" value="1"/>
</dbReference>
<evidence type="ECO:0000313" key="5">
    <source>
        <dbReference type="RefSeq" id="XP_027187566.1"/>
    </source>
</evidence>
<dbReference type="RefSeq" id="XP_027187570.1">
    <property type="nucleotide sequence ID" value="XM_027331769.1"/>
</dbReference>
<name>A0A1S3DZF7_CICAR</name>
<dbReference type="RefSeq" id="XP_027187569.1">
    <property type="nucleotide sequence ID" value="XM_027331768.1"/>
</dbReference>
<dbReference type="SUPFAM" id="SSF55729">
    <property type="entry name" value="Acyl-CoA N-acyltransferases (Nat)"/>
    <property type="match status" value="1"/>
</dbReference>
<dbReference type="Proteomes" id="UP000087171">
    <property type="component" value="Chromosome Ca2"/>
</dbReference>
<evidence type="ECO:0000313" key="6">
    <source>
        <dbReference type="RefSeq" id="XP_027187567.1"/>
    </source>
</evidence>
<evidence type="ECO:0000313" key="4">
    <source>
        <dbReference type="RefSeq" id="XP_027187565.1"/>
    </source>
</evidence>
<evidence type="ECO:0000313" key="10">
    <source>
        <dbReference type="RefSeq" id="XP_027187571.1"/>
    </source>
</evidence>
<dbReference type="GeneID" id="101490347"/>
<evidence type="ECO:0000313" key="11">
    <source>
        <dbReference type="RefSeq" id="XP_027187572.1"/>
    </source>
</evidence>
<keyword evidence="2" id="KW-1185">Reference proteome</keyword>
<gene>
    <name evidence="3 4 5 6 7 8 9 10 11" type="primary">LOC101490347</name>
</gene>
<dbReference type="Gene3D" id="3.40.630.30">
    <property type="match status" value="1"/>
</dbReference>
<dbReference type="OrthoDB" id="2017234at2759"/>
<dbReference type="RefSeq" id="XP_027187565.1">
    <property type="nucleotide sequence ID" value="XM_027331764.1"/>
</dbReference>
<dbReference type="RefSeq" id="XP_027187568.1">
    <property type="nucleotide sequence ID" value="XM_027331767.1"/>
</dbReference>
<dbReference type="RefSeq" id="XP_027187567.1">
    <property type="nucleotide sequence ID" value="XM_027331766.1"/>
</dbReference>
<dbReference type="GO" id="GO:0016747">
    <property type="term" value="F:acyltransferase activity, transferring groups other than amino-acyl groups"/>
    <property type="evidence" value="ECO:0007669"/>
    <property type="project" value="InterPro"/>
</dbReference>
<evidence type="ECO:0000259" key="1">
    <source>
        <dbReference type="Pfam" id="PF00583"/>
    </source>
</evidence>